<comment type="caution">
    <text evidence="8">The sequence shown here is derived from an EMBL/GenBank/DDBJ whole genome shotgun (WGS) entry which is preliminary data.</text>
</comment>
<keyword evidence="3" id="KW-0698">rRNA processing</keyword>
<dbReference type="GO" id="GO:0005840">
    <property type="term" value="C:ribosome"/>
    <property type="evidence" value="ECO:0007669"/>
    <property type="project" value="InterPro"/>
</dbReference>
<dbReference type="HAMAP" id="MF_00014">
    <property type="entry name" value="Ribosome_mat_RimM"/>
    <property type="match status" value="1"/>
</dbReference>
<dbReference type="InterPro" id="IPR011961">
    <property type="entry name" value="RimM"/>
</dbReference>
<dbReference type="EMBL" id="BPLF01000001">
    <property type="protein sequence ID" value="GIX61324.1"/>
    <property type="molecule type" value="Genomic_DNA"/>
</dbReference>
<keyword evidence="2" id="KW-0690">Ribosome biogenesis</keyword>
<keyword evidence="5" id="KW-0863">Zinc-finger</keyword>
<proteinExistence type="inferred from homology"/>
<evidence type="ECO:0000313" key="9">
    <source>
        <dbReference type="Proteomes" id="UP001497744"/>
    </source>
</evidence>
<organism evidence="8 9">
    <name type="scientific">Babesia caballi</name>
    <dbReference type="NCBI Taxonomy" id="5871"/>
    <lineage>
        <taxon>Eukaryota</taxon>
        <taxon>Sar</taxon>
        <taxon>Alveolata</taxon>
        <taxon>Apicomplexa</taxon>
        <taxon>Aconoidasida</taxon>
        <taxon>Piroplasmida</taxon>
        <taxon>Babesiidae</taxon>
        <taxon>Babesia</taxon>
    </lineage>
</organism>
<dbReference type="InterPro" id="IPR036976">
    <property type="entry name" value="RimM_N_sf"/>
</dbReference>
<dbReference type="Pfam" id="PF01782">
    <property type="entry name" value="RimM"/>
    <property type="match status" value="1"/>
</dbReference>
<evidence type="ECO:0000256" key="6">
    <source>
        <dbReference type="SAM" id="MobiDB-lite"/>
    </source>
</evidence>
<accession>A0AAV4LNB8</accession>
<dbReference type="GO" id="GO:0008270">
    <property type="term" value="F:zinc ion binding"/>
    <property type="evidence" value="ECO:0007669"/>
    <property type="project" value="UniProtKB-KW"/>
</dbReference>
<dbReference type="Proteomes" id="UP001497744">
    <property type="component" value="Unassembled WGS sequence"/>
</dbReference>
<sequence length="1485" mass="163381">MSGNAGKKIRDCPSNLKEAIDWILRVTGKDGQGDRDNTAALAKAVKDLIEGVFGEIDGLRSKYRVNGPELDKLKEGLQKAKEWVGQDVDDDDIYTSGTKGPIGRLAEGLRVFIGYGRRGIIGTGLYEGKITGGGIAPSNIATHRLCDAAIAFTIGVLEGCKNNNEINTEQDYISRINSVISKLYGIYGGGPAKLQDVAGDVKSDLSNVNASMVGSLVKTMGTLFNSLGNDFKTENDNAEKVAEQVGEYVYNAINSSGSGRTGGSLTTGGGPMSTALKNFVSKETYDPIQLKSNITSLTKLLTPKGSYAVKSALAAGTGAFITHLKAKYESAYQATTANWIPDDAPKCAKIFLGCVPLFFNGLSYLYWGCDPQAKGPWSSEKLGGVSLKDFMLTMSYGSTFLNGSKRGTDVTGTTLKKFADLKDGMQKAQQVAQARTSEVSSASSTSLAAAPVKVSYSEFLSALKQTWTESSADTALSFLYYCASCYFKCIQVKNAEQAETSPSTIRQMLYFLAALPFSPEIDGYENYIDTLLSNPIPVTMAGSSLYYKFTAANVNSTLTTSVCLSATTMLGRFQGPGFSAQGDDPFLHNLYCNGIGIKYPNGAALFHKLTDCVYSIQFQMNFLLQQCSGRYTDARRWRDCRFGKEIEPKEAYADLVSSHICAGYACSITNALQCQHNGSGPTSNGCTHNASNGAKCGSGSTDLSPLQAFLTDNLKGFSQSDKAHQSSSNHLKNHPAGPMCHVKMGFQPNDLRDSAASKGAHIAATLQYICANAISPFRQFCENLLCLSKRTPRTLGDFFGFYWHMVTVTGSGSLITDTMAYISETFLQNHEKVKFIKALSELNGSKQTHVSLLWNHSAQADLMSLYYPECSGENCGPYLLPLVYSAGATFSPNYAYTYLSWLVYLADDFRDWLNELLERFNDLMCTSCGHNCGSPGHSKDHGSGQACQCPSITQCADVLPLFYGYGFTMLDPGRLNGWKNDRGYDDYLRVVVAEVKVCCEVIPVATMVKRFLRVSYNVATHVKRDVSESGVARPQVVERLVHPNKYYKRSKYSKVGFRDGLRQEPETHEERMARTFSIFAPMPKAALVGLSGREDAPDPELIANMDKFIKSRFEKENLEATKSAEGGSSVPRKPAKTAPKPPPQKKEPEVKCPNAILLDKSIIFSTPVDEYIVVGKILSPHGLRGHVKVRSLCSNPELRLCEPGYRFLKFRNRDETVMPIKIEYGRLLDGEKTYRLKLEGVDSKDQALRLNGSYLSVSIRDVPPLEEDCYYSRDLMDLDIYLFNDDTKTRLGRCHPKFTNLTEDLIEVEMDIRLSLQTLVSLTKKSKEMAEAEREAPATMKPKGVSVVTDRDLDAADEVIDAEEELASAKMMGVHYVKYYTCSLCKKEFTNQATAMEHDRAHEAGVIPDAAEHEPAGSLQDGNHQGQRVYTLDEFYEKDIKTPVRRFYIPLIKEETIKFVDAPNKSIYVETFTVFIGEDGNKITP</sequence>
<dbReference type="InterPro" id="IPR002676">
    <property type="entry name" value="RimM_N"/>
</dbReference>
<keyword evidence="4" id="KW-0143">Chaperone</keyword>
<dbReference type="GO" id="GO:0006364">
    <property type="term" value="P:rRNA processing"/>
    <property type="evidence" value="ECO:0007669"/>
    <property type="project" value="UniProtKB-KW"/>
</dbReference>
<dbReference type="GeneID" id="94192807"/>
<keyword evidence="9" id="KW-1185">Reference proteome</keyword>
<dbReference type="RefSeq" id="XP_067713395.1">
    <property type="nucleotide sequence ID" value="XM_067857294.1"/>
</dbReference>
<dbReference type="SUPFAM" id="SSF50447">
    <property type="entry name" value="Translation proteins"/>
    <property type="match status" value="1"/>
</dbReference>
<feature type="domain" description="C2H2-type" evidence="7">
    <location>
        <begin position="1380"/>
        <end position="1402"/>
    </location>
</feature>
<name>A0AAV4LNB8_BABCB</name>
<evidence type="ECO:0000313" key="8">
    <source>
        <dbReference type="EMBL" id="GIX61324.1"/>
    </source>
</evidence>
<evidence type="ECO:0000256" key="4">
    <source>
        <dbReference type="ARBA" id="ARBA00023186"/>
    </source>
</evidence>
<dbReference type="InterPro" id="IPR013087">
    <property type="entry name" value="Znf_C2H2_type"/>
</dbReference>
<dbReference type="PANTHER" id="PTHR33692:SF1">
    <property type="entry name" value="RIBOSOME MATURATION FACTOR RIMM"/>
    <property type="match status" value="1"/>
</dbReference>
<dbReference type="InterPro" id="IPR009000">
    <property type="entry name" value="Transl_B-barrel_sf"/>
</dbReference>
<dbReference type="NCBIfam" id="TIGR02273">
    <property type="entry name" value="16S_RimM"/>
    <property type="match status" value="1"/>
</dbReference>
<evidence type="ECO:0000259" key="7">
    <source>
        <dbReference type="PROSITE" id="PS50157"/>
    </source>
</evidence>
<dbReference type="InterPro" id="IPR024751">
    <property type="entry name" value="VESA1"/>
</dbReference>
<dbReference type="PANTHER" id="PTHR33692">
    <property type="entry name" value="RIBOSOME MATURATION FACTOR RIMM"/>
    <property type="match status" value="1"/>
</dbReference>
<evidence type="ECO:0000256" key="2">
    <source>
        <dbReference type="ARBA" id="ARBA00022517"/>
    </source>
</evidence>
<keyword evidence="5" id="KW-0862">Zinc</keyword>
<protein>
    <submittedName>
        <fullName evidence="8">16S rRNA processing protein</fullName>
    </submittedName>
</protein>
<evidence type="ECO:0000256" key="1">
    <source>
        <dbReference type="ARBA" id="ARBA00022490"/>
    </source>
</evidence>
<keyword evidence="5" id="KW-0479">Metal-binding</keyword>
<dbReference type="GO" id="GO:0043022">
    <property type="term" value="F:ribosome binding"/>
    <property type="evidence" value="ECO:0007669"/>
    <property type="project" value="InterPro"/>
</dbReference>
<reference evidence="8 9" key="1">
    <citation type="submission" date="2021-06" db="EMBL/GenBank/DDBJ databases">
        <title>Genome sequence of Babesia caballi.</title>
        <authorList>
            <person name="Yamagishi J."/>
            <person name="Kidaka T."/>
            <person name="Ochi A."/>
        </authorList>
    </citation>
    <scope>NUCLEOTIDE SEQUENCE [LARGE SCALE GENOMIC DNA]</scope>
    <source>
        <strain evidence="8">USDA-D6B2</strain>
    </source>
</reference>
<evidence type="ECO:0000256" key="5">
    <source>
        <dbReference type="PROSITE-ProRule" id="PRU00042"/>
    </source>
</evidence>
<dbReference type="Pfam" id="PF12785">
    <property type="entry name" value="VESA1_N"/>
    <property type="match status" value="1"/>
</dbReference>
<dbReference type="PROSITE" id="PS50157">
    <property type="entry name" value="ZINC_FINGER_C2H2_2"/>
    <property type="match status" value="1"/>
</dbReference>
<dbReference type="PROSITE" id="PS00028">
    <property type="entry name" value="ZINC_FINGER_C2H2_1"/>
    <property type="match status" value="1"/>
</dbReference>
<gene>
    <name evidence="8" type="ORF">BcabD6B2_07590</name>
</gene>
<feature type="region of interest" description="Disordered" evidence="6">
    <location>
        <begin position="1119"/>
        <end position="1149"/>
    </location>
</feature>
<dbReference type="Gene3D" id="2.40.30.60">
    <property type="entry name" value="RimM"/>
    <property type="match status" value="1"/>
</dbReference>
<evidence type="ECO:0000256" key="3">
    <source>
        <dbReference type="ARBA" id="ARBA00022552"/>
    </source>
</evidence>
<keyword evidence="1" id="KW-0963">Cytoplasm</keyword>